<dbReference type="OrthoDB" id="5776808at2759"/>
<comment type="caution">
    <text evidence="2">The sequence shown here is derived from an EMBL/GenBank/DDBJ whole genome shotgun (WGS) entry which is preliminary data.</text>
</comment>
<keyword evidence="3" id="KW-1185">Reference proteome</keyword>
<accession>A0A016TKI5</accession>
<organism evidence="2 3">
    <name type="scientific">Ancylostoma ceylanicum</name>
    <dbReference type="NCBI Taxonomy" id="53326"/>
    <lineage>
        <taxon>Eukaryota</taxon>
        <taxon>Metazoa</taxon>
        <taxon>Ecdysozoa</taxon>
        <taxon>Nematoda</taxon>
        <taxon>Chromadorea</taxon>
        <taxon>Rhabditida</taxon>
        <taxon>Rhabditina</taxon>
        <taxon>Rhabditomorpha</taxon>
        <taxon>Strongyloidea</taxon>
        <taxon>Ancylostomatidae</taxon>
        <taxon>Ancylostomatinae</taxon>
        <taxon>Ancylostoma</taxon>
    </lineage>
</organism>
<keyword evidence="1" id="KW-0732">Signal</keyword>
<evidence type="ECO:0008006" key="4">
    <source>
        <dbReference type="Google" id="ProtNLM"/>
    </source>
</evidence>
<evidence type="ECO:0000313" key="3">
    <source>
        <dbReference type="Proteomes" id="UP000024635"/>
    </source>
</evidence>
<name>A0A016TKI5_9BILA</name>
<reference evidence="3" key="1">
    <citation type="journal article" date="2015" name="Nat. Genet.">
        <title>The genome and transcriptome of the zoonotic hookworm Ancylostoma ceylanicum identify infection-specific gene families.</title>
        <authorList>
            <person name="Schwarz E.M."/>
            <person name="Hu Y."/>
            <person name="Antoshechkin I."/>
            <person name="Miller M.M."/>
            <person name="Sternberg P.W."/>
            <person name="Aroian R.V."/>
        </authorList>
    </citation>
    <scope>NUCLEOTIDE SEQUENCE</scope>
    <source>
        <strain evidence="3">HY135</strain>
    </source>
</reference>
<evidence type="ECO:0000313" key="2">
    <source>
        <dbReference type="EMBL" id="EYC03230.1"/>
    </source>
</evidence>
<evidence type="ECO:0000256" key="1">
    <source>
        <dbReference type="SAM" id="SignalP"/>
    </source>
</evidence>
<dbReference type="AlphaFoldDB" id="A0A016TKI5"/>
<proteinExistence type="predicted"/>
<sequence>MYLLLTFSSLFWIAFSFNNIPIEIEKCKKGQWFVRNYIVFTCLSSNARRELKPFACDPNNGLLPKTRKRPIFLQETYKGNGFIYECAVDKHSGGVVWRAVACYINQEKFGPGTFVKGRYDSVYLCYRDADNILRIRMRKPVHDHCIAGTGDPNCQQGMLQGIWNSDFGMADGIAYDSVSNSPLDRSPHSIHTQGSAKAPIYDYPKIGPFDLLRSIKGHVNPEEVTLSPEFILESGDPLPQN</sequence>
<gene>
    <name evidence="2" type="primary">Acey_s0095.g2830</name>
    <name evidence="2" type="ORF">Y032_0095g2830</name>
</gene>
<protein>
    <recommendedName>
        <fullName evidence="4">ZP domain-containing protein</fullName>
    </recommendedName>
</protein>
<feature type="signal peptide" evidence="1">
    <location>
        <begin position="1"/>
        <end position="16"/>
    </location>
</feature>
<feature type="chain" id="PRO_5001491187" description="ZP domain-containing protein" evidence="1">
    <location>
        <begin position="17"/>
        <end position="241"/>
    </location>
</feature>
<dbReference type="Proteomes" id="UP000024635">
    <property type="component" value="Unassembled WGS sequence"/>
</dbReference>
<dbReference type="EMBL" id="JARK01001431">
    <property type="protein sequence ID" value="EYC03230.1"/>
    <property type="molecule type" value="Genomic_DNA"/>
</dbReference>